<reference evidence="1" key="1">
    <citation type="submission" date="2020-06" db="EMBL/GenBank/DDBJ databases">
        <authorList>
            <person name="Onetto C."/>
        </authorList>
    </citation>
    <scope>NUCLEOTIDE SEQUENCE</scope>
</reference>
<dbReference type="AlphaFoldDB" id="A0A9N8JAH3"/>
<proteinExistence type="predicted"/>
<dbReference type="Proteomes" id="UP000716446">
    <property type="component" value="Unassembled WGS sequence"/>
</dbReference>
<keyword evidence="2" id="KW-1185">Reference proteome</keyword>
<comment type="caution">
    <text evidence="1">The sequence shown here is derived from an EMBL/GenBank/DDBJ whole genome shotgun (WGS) entry which is preliminary data.</text>
</comment>
<sequence length="76" mass="7874">MTAEEGLKDFCIVVSTKVAGAACQLAHSLLSQNRAPQPSAPRILGNLGAILGGIAHDLKIGIRQDKVSQSTGFTNS</sequence>
<evidence type="ECO:0000313" key="2">
    <source>
        <dbReference type="Proteomes" id="UP000716446"/>
    </source>
</evidence>
<gene>
    <name evidence="1" type="ORF">AWRI4619_LOCUS2946</name>
</gene>
<protein>
    <submittedName>
        <fullName evidence="1">Uncharacterized protein</fullName>
    </submittedName>
</protein>
<organism evidence="1 2">
    <name type="scientific">Aureobasidium vineae</name>
    <dbReference type="NCBI Taxonomy" id="2773715"/>
    <lineage>
        <taxon>Eukaryota</taxon>
        <taxon>Fungi</taxon>
        <taxon>Dikarya</taxon>
        <taxon>Ascomycota</taxon>
        <taxon>Pezizomycotina</taxon>
        <taxon>Dothideomycetes</taxon>
        <taxon>Dothideomycetidae</taxon>
        <taxon>Dothideales</taxon>
        <taxon>Saccotheciaceae</taxon>
        <taxon>Aureobasidium</taxon>
    </lineage>
</organism>
<evidence type="ECO:0000313" key="1">
    <source>
        <dbReference type="EMBL" id="CAD0084379.1"/>
    </source>
</evidence>
<name>A0A9N8JAH3_9PEZI</name>
<accession>A0A9N8JAH3</accession>
<dbReference type="EMBL" id="CAIJEN010000003">
    <property type="protein sequence ID" value="CAD0084379.1"/>
    <property type="molecule type" value="Genomic_DNA"/>
</dbReference>